<reference evidence="2 3" key="1">
    <citation type="submission" date="2018-07" db="EMBL/GenBank/DDBJ databases">
        <title>Genomic Encyclopedia of Type Strains, Phase IV (KMG-IV): sequencing the most valuable type-strain genomes for metagenomic binning, comparative biology and taxonomic classification.</title>
        <authorList>
            <person name="Goeker M."/>
        </authorList>
    </citation>
    <scope>NUCLEOTIDE SEQUENCE [LARGE SCALE GENOMIC DNA]</scope>
    <source>
        <strain evidence="2 3">DSM 44952</strain>
    </source>
</reference>
<name>A0A370HAN9_9NOCA</name>
<dbReference type="Pfam" id="PF19054">
    <property type="entry name" value="DUF5753"/>
    <property type="match status" value="1"/>
</dbReference>
<evidence type="ECO:0000313" key="3">
    <source>
        <dbReference type="Proteomes" id="UP000255355"/>
    </source>
</evidence>
<dbReference type="STRING" id="1210089.GCA_001613165_01673"/>
<dbReference type="AlphaFoldDB" id="A0A370HAN9"/>
<keyword evidence="3" id="KW-1185">Reference proteome</keyword>
<comment type="caution">
    <text evidence="2">The sequence shown here is derived from an EMBL/GenBank/DDBJ whole genome shotgun (WGS) entry which is preliminary data.</text>
</comment>
<organism evidence="2 3">
    <name type="scientific">Nocardia mexicana</name>
    <dbReference type="NCBI Taxonomy" id="279262"/>
    <lineage>
        <taxon>Bacteria</taxon>
        <taxon>Bacillati</taxon>
        <taxon>Actinomycetota</taxon>
        <taxon>Actinomycetes</taxon>
        <taxon>Mycobacteriales</taxon>
        <taxon>Nocardiaceae</taxon>
        <taxon>Nocardia</taxon>
    </lineage>
</organism>
<accession>A0A370HAN9</accession>
<protein>
    <submittedName>
        <fullName evidence="2">Transcriptional regulator with XRE-family HTH domain</fullName>
    </submittedName>
</protein>
<feature type="domain" description="HTH cro/C1-type" evidence="1">
    <location>
        <begin position="17"/>
        <end position="52"/>
    </location>
</feature>
<dbReference type="GO" id="GO:0003677">
    <property type="term" value="F:DNA binding"/>
    <property type="evidence" value="ECO:0007669"/>
    <property type="project" value="InterPro"/>
</dbReference>
<dbReference type="RefSeq" id="WP_068016000.1">
    <property type="nucleotide sequence ID" value="NZ_QQAZ01000002.1"/>
</dbReference>
<dbReference type="PROSITE" id="PS50943">
    <property type="entry name" value="HTH_CROC1"/>
    <property type="match status" value="1"/>
</dbReference>
<dbReference type="SUPFAM" id="SSF47413">
    <property type="entry name" value="lambda repressor-like DNA-binding domains"/>
    <property type="match status" value="1"/>
</dbReference>
<dbReference type="InterPro" id="IPR001387">
    <property type="entry name" value="Cro/C1-type_HTH"/>
</dbReference>
<evidence type="ECO:0000313" key="2">
    <source>
        <dbReference type="EMBL" id="RDI53999.1"/>
    </source>
</evidence>
<dbReference type="Gene3D" id="1.10.260.40">
    <property type="entry name" value="lambda repressor-like DNA-binding domains"/>
    <property type="match status" value="1"/>
</dbReference>
<dbReference type="Proteomes" id="UP000255355">
    <property type="component" value="Unassembled WGS sequence"/>
</dbReference>
<dbReference type="Pfam" id="PF13560">
    <property type="entry name" value="HTH_31"/>
    <property type="match status" value="1"/>
</dbReference>
<dbReference type="EMBL" id="QQAZ01000002">
    <property type="protein sequence ID" value="RDI53999.1"/>
    <property type="molecule type" value="Genomic_DNA"/>
</dbReference>
<gene>
    <name evidence="2" type="ORF">DFR68_102120</name>
</gene>
<dbReference type="InterPro" id="IPR010982">
    <property type="entry name" value="Lambda_DNA-bd_dom_sf"/>
</dbReference>
<dbReference type="CDD" id="cd00093">
    <property type="entry name" value="HTH_XRE"/>
    <property type="match status" value="1"/>
</dbReference>
<evidence type="ECO:0000259" key="1">
    <source>
        <dbReference type="PROSITE" id="PS50943"/>
    </source>
</evidence>
<sequence>MTSSSVRDAREALGGRLRDIRKDAGLSGVQLAELAGWHSSKVSKIESGKQMPAEADIRIWCRHCKAKGQVPDLIATLRNVEAAYVEWKRIAGIRRKQQQLHTLEEDTRLTRWFEPVIMPGLLQTQDYMWAMLSKVSAFYGHDEPVDDGIAARLERQQVLHHGNHRFNFVLAEQVLYTTVGSDDVMIGQLDHLLSTMRLPNVVVSVIPQMSDYQVPTTNFAIFDRKVAFVETISAELTITQPRELTLYEQVFQTLLDQAVVGEAARVLIGKAMGQRQPRP</sequence>
<dbReference type="OrthoDB" id="4534176at2"/>
<dbReference type="InterPro" id="IPR043917">
    <property type="entry name" value="DUF5753"/>
</dbReference>
<dbReference type="SMART" id="SM00530">
    <property type="entry name" value="HTH_XRE"/>
    <property type="match status" value="1"/>
</dbReference>
<proteinExistence type="predicted"/>